<dbReference type="Gene3D" id="1.10.530.10">
    <property type="match status" value="1"/>
</dbReference>
<name>A0A5R9G6X1_9BACL</name>
<gene>
    <name evidence="4" type="ORF">FE782_22560</name>
</gene>
<keyword evidence="5" id="KW-1185">Reference proteome</keyword>
<dbReference type="AlphaFoldDB" id="A0A5R9G6X1"/>
<dbReference type="OrthoDB" id="977752at2"/>
<proteinExistence type="predicted"/>
<comment type="caution">
    <text evidence="4">The sequence shown here is derived from an EMBL/GenBank/DDBJ whole genome shotgun (WGS) entry which is preliminary data.</text>
</comment>
<dbReference type="Proteomes" id="UP000309676">
    <property type="component" value="Unassembled WGS sequence"/>
</dbReference>
<dbReference type="RefSeq" id="WP_138196600.1">
    <property type="nucleotide sequence ID" value="NZ_VCIW01000017.1"/>
</dbReference>
<keyword evidence="2" id="KW-0175">Coiled coil</keyword>
<protein>
    <submittedName>
        <fullName evidence="4">Muramidase (Flagellum-specific)</fullName>
    </submittedName>
</protein>
<feature type="coiled-coil region" evidence="2">
    <location>
        <begin position="150"/>
        <end position="180"/>
    </location>
</feature>
<evidence type="ECO:0000313" key="5">
    <source>
        <dbReference type="Proteomes" id="UP000309676"/>
    </source>
</evidence>
<accession>A0A5R9G6X1</accession>
<dbReference type="Gene3D" id="4.10.80.30">
    <property type="entry name" value="DNA polymerase, domain 6"/>
    <property type="match status" value="1"/>
</dbReference>
<evidence type="ECO:0000259" key="3">
    <source>
        <dbReference type="SMART" id="SM00047"/>
    </source>
</evidence>
<dbReference type="PRINTS" id="PR01002">
    <property type="entry name" value="FLGFLGJ"/>
</dbReference>
<dbReference type="PANTHER" id="PTHR33308:SF9">
    <property type="entry name" value="PEPTIDOGLYCAN HYDROLASE FLGJ"/>
    <property type="match status" value="1"/>
</dbReference>
<dbReference type="EMBL" id="VCIW01000017">
    <property type="protein sequence ID" value="TLS50116.1"/>
    <property type="molecule type" value="Genomic_DNA"/>
</dbReference>
<dbReference type="SMART" id="SM00047">
    <property type="entry name" value="LYZ2"/>
    <property type="match status" value="1"/>
</dbReference>
<reference evidence="4 5" key="1">
    <citation type="submission" date="2019-05" db="EMBL/GenBank/DDBJ databases">
        <authorList>
            <person name="Narsing Rao M.P."/>
            <person name="Li W.J."/>
        </authorList>
    </citation>
    <scope>NUCLEOTIDE SEQUENCE [LARGE SCALE GENOMIC DNA]</scope>
    <source>
        <strain evidence="4 5">SYSU_K30003</strain>
    </source>
</reference>
<dbReference type="InterPro" id="IPR002901">
    <property type="entry name" value="MGlyc_endo_b_GlcNAc-like_dom"/>
</dbReference>
<dbReference type="PANTHER" id="PTHR33308">
    <property type="entry name" value="PEPTIDOGLYCAN HYDROLASE FLGJ"/>
    <property type="match status" value="1"/>
</dbReference>
<dbReference type="InterPro" id="IPR051056">
    <property type="entry name" value="Glycosyl_Hydrolase_73"/>
</dbReference>
<sequence>MQPSEFLTIVAPVVVSVRVDGGVLFPSVSLAQTILETGWTIPSWNNLVGYKVGSGRMTEYWHGRSVNKATREVTDDLGEIDVQANFRAYDSIEDSLKDQVLLFLGNRARYGRVIEAATPREQAEALQASGYATDPAYAAKLTSIIRSYNLERYDKEAEKIMEALEELRKQVAELQALVLETEPPAWAQATVTKLVERKLLSDPRGDRSFFRTLVVLDRAGAFDRKE</sequence>
<dbReference type="Pfam" id="PF01832">
    <property type="entry name" value="Glucosaminidase"/>
    <property type="match status" value="1"/>
</dbReference>
<evidence type="ECO:0000256" key="2">
    <source>
        <dbReference type="SAM" id="Coils"/>
    </source>
</evidence>
<dbReference type="GO" id="GO:0004040">
    <property type="term" value="F:amidase activity"/>
    <property type="evidence" value="ECO:0007669"/>
    <property type="project" value="InterPro"/>
</dbReference>
<feature type="domain" description="Mannosyl-glycoprotein endo-beta-N-acetylglucosamidase-like" evidence="3">
    <location>
        <begin position="16"/>
        <end position="154"/>
    </location>
</feature>
<organism evidence="4 5">
    <name type="scientific">Paenibacillus antri</name>
    <dbReference type="NCBI Taxonomy" id="2582848"/>
    <lineage>
        <taxon>Bacteria</taxon>
        <taxon>Bacillati</taxon>
        <taxon>Bacillota</taxon>
        <taxon>Bacilli</taxon>
        <taxon>Bacillales</taxon>
        <taxon>Paenibacillaceae</taxon>
        <taxon>Paenibacillus</taxon>
    </lineage>
</organism>
<evidence type="ECO:0000256" key="1">
    <source>
        <dbReference type="ARBA" id="ARBA00022801"/>
    </source>
</evidence>
<keyword evidence="1" id="KW-0378">Hydrolase</keyword>
<evidence type="ECO:0000313" key="4">
    <source>
        <dbReference type="EMBL" id="TLS50116.1"/>
    </source>
</evidence>